<feature type="transmembrane region" description="Helical" evidence="19">
    <location>
        <begin position="177"/>
        <end position="196"/>
    </location>
</feature>
<dbReference type="UniPathway" id="UPA00557">
    <property type="reaction ID" value="UER00614"/>
</dbReference>
<keyword evidence="9" id="KW-0444">Lipid biosynthesis</keyword>
<keyword evidence="8" id="KW-1003">Cell membrane</keyword>
<keyword evidence="12 18" id="KW-0548">Nucleotidyltransferase</keyword>
<reference evidence="20 23" key="1">
    <citation type="submission" date="2018-08" db="EMBL/GenBank/DDBJ databases">
        <title>A genome reference for cultivated species of the human gut microbiota.</title>
        <authorList>
            <person name="Zou Y."/>
            <person name="Xue W."/>
            <person name="Luo G."/>
        </authorList>
    </citation>
    <scope>NUCLEOTIDE SEQUENCE [LARGE SCALE GENOMIC DNA]</scope>
    <source>
        <strain evidence="21 23">AF26-4BH</strain>
        <strain evidence="20">TF05-5AC</strain>
    </source>
</reference>
<sequence>MFGKRLMSSVVLVILALVLLLTGDGVLALGMLILSLIAFRELTKACGVIAEGQKNNALEAVGYAGIVLYYLVVYGSENPVYWVGMLALIFLGMMFVYVFSFPRFRAEQVMTAFFCAFYAPVLFTFIFLTRNLPNGIYMVWMIFISSWICDTCAYLTGMAIGKHKLAPVLSPKKSIEGAVGGVVGSALVGAAFGYFALERVFADQNVTWIAALICGVGAVISQVGDLAASGIKRNHDIKDYGKLIPGHGGIMDRFDSVLFTAPIIYYLAILLIHFE</sequence>
<feature type="transmembrane region" description="Helical" evidence="19">
    <location>
        <begin position="80"/>
        <end position="99"/>
    </location>
</feature>
<organism evidence="20 22">
    <name type="scientific">Eisenbergiella massiliensis</name>
    <dbReference type="NCBI Taxonomy" id="1720294"/>
    <lineage>
        <taxon>Bacteria</taxon>
        <taxon>Bacillati</taxon>
        <taxon>Bacillota</taxon>
        <taxon>Clostridia</taxon>
        <taxon>Lachnospirales</taxon>
        <taxon>Lachnospiraceae</taxon>
        <taxon>Eisenbergiella</taxon>
    </lineage>
</organism>
<dbReference type="InterPro" id="IPR000374">
    <property type="entry name" value="PC_trans"/>
</dbReference>
<comment type="catalytic activity">
    <reaction evidence="1 18">
        <text>a 1,2-diacyl-sn-glycero-3-phosphate + CTP + H(+) = a CDP-1,2-diacyl-sn-glycerol + diphosphate</text>
        <dbReference type="Rhea" id="RHEA:16229"/>
        <dbReference type="ChEBI" id="CHEBI:15378"/>
        <dbReference type="ChEBI" id="CHEBI:33019"/>
        <dbReference type="ChEBI" id="CHEBI:37563"/>
        <dbReference type="ChEBI" id="CHEBI:58332"/>
        <dbReference type="ChEBI" id="CHEBI:58608"/>
        <dbReference type="EC" id="2.7.7.41"/>
    </reaction>
</comment>
<keyword evidence="13 19" id="KW-1133">Transmembrane helix</keyword>
<keyword evidence="22" id="KW-1185">Reference proteome</keyword>
<evidence type="ECO:0000256" key="9">
    <source>
        <dbReference type="ARBA" id="ARBA00022516"/>
    </source>
</evidence>
<evidence type="ECO:0000256" key="17">
    <source>
        <dbReference type="ARBA" id="ARBA00023264"/>
    </source>
</evidence>
<dbReference type="GeneID" id="97986026"/>
<dbReference type="GeneID" id="86053011"/>
<gene>
    <name evidence="21" type="ORF">DWY69_02475</name>
    <name evidence="20" type="ORF">DXC51_03775</name>
</gene>
<name>A0A3E3IAY3_9FIRM</name>
<evidence type="ECO:0000256" key="3">
    <source>
        <dbReference type="ARBA" id="ARBA00005119"/>
    </source>
</evidence>
<evidence type="ECO:0000256" key="16">
    <source>
        <dbReference type="ARBA" id="ARBA00023209"/>
    </source>
</evidence>
<evidence type="ECO:0000256" key="7">
    <source>
        <dbReference type="ARBA" id="ARBA00019373"/>
    </source>
</evidence>
<dbReference type="PANTHER" id="PTHR46382:SF1">
    <property type="entry name" value="PHOSPHATIDATE CYTIDYLYLTRANSFERASE"/>
    <property type="match status" value="1"/>
</dbReference>
<feature type="transmembrane region" description="Helical" evidence="19">
    <location>
        <begin position="135"/>
        <end position="156"/>
    </location>
</feature>
<keyword evidence="11 18" id="KW-0812">Transmembrane</keyword>
<comment type="pathway">
    <text evidence="3 18">Phospholipid metabolism; CDP-diacylglycerol biosynthesis; CDP-diacylglycerol from sn-glycerol 3-phosphate: step 3/3.</text>
</comment>
<keyword evidence="17" id="KW-1208">Phospholipid metabolism</keyword>
<keyword evidence="15 19" id="KW-0472">Membrane</keyword>
<evidence type="ECO:0000256" key="5">
    <source>
        <dbReference type="ARBA" id="ARBA00010185"/>
    </source>
</evidence>
<dbReference type="AlphaFoldDB" id="A0A3E3IAY3"/>
<dbReference type="EC" id="2.7.7.41" evidence="6 18"/>
<evidence type="ECO:0000256" key="2">
    <source>
        <dbReference type="ARBA" id="ARBA00004651"/>
    </source>
</evidence>
<dbReference type="EMBL" id="QVLU01000002">
    <property type="protein sequence ID" value="RGE73975.1"/>
    <property type="molecule type" value="Genomic_DNA"/>
</dbReference>
<evidence type="ECO:0000256" key="1">
    <source>
        <dbReference type="ARBA" id="ARBA00001698"/>
    </source>
</evidence>
<comment type="subcellular location">
    <subcellularLocation>
        <location evidence="2">Cell membrane</location>
        <topology evidence="2">Multi-pass membrane protein</topology>
    </subcellularLocation>
</comment>
<dbReference type="Proteomes" id="UP000261166">
    <property type="component" value="Unassembled WGS sequence"/>
</dbReference>
<evidence type="ECO:0000313" key="22">
    <source>
        <dbReference type="Proteomes" id="UP000260812"/>
    </source>
</evidence>
<evidence type="ECO:0000256" key="8">
    <source>
        <dbReference type="ARBA" id="ARBA00022475"/>
    </source>
</evidence>
<evidence type="ECO:0000256" key="18">
    <source>
        <dbReference type="RuleBase" id="RU003938"/>
    </source>
</evidence>
<accession>A0A3E3IAY3</accession>
<dbReference type="EMBL" id="QVLV01000002">
    <property type="protein sequence ID" value="RGE64202.1"/>
    <property type="molecule type" value="Genomic_DNA"/>
</dbReference>
<comment type="similarity">
    <text evidence="5 18">Belongs to the CDS family.</text>
</comment>
<dbReference type="GO" id="GO:0005886">
    <property type="term" value="C:plasma membrane"/>
    <property type="evidence" value="ECO:0007669"/>
    <property type="project" value="UniProtKB-SubCell"/>
</dbReference>
<evidence type="ECO:0000256" key="14">
    <source>
        <dbReference type="ARBA" id="ARBA00023098"/>
    </source>
</evidence>
<dbReference type="PROSITE" id="PS01315">
    <property type="entry name" value="CDS"/>
    <property type="match status" value="1"/>
</dbReference>
<evidence type="ECO:0000256" key="11">
    <source>
        <dbReference type="ARBA" id="ARBA00022692"/>
    </source>
</evidence>
<dbReference type="Proteomes" id="UP000260812">
    <property type="component" value="Unassembled WGS sequence"/>
</dbReference>
<dbReference type="Pfam" id="PF01148">
    <property type="entry name" value="CTP_transf_1"/>
    <property type="match status" value="1"/>
</dbReference>
<evidence type="ECO:0000256" key="6">
    <source>
        <dbReference type="ARBA" id="ARBA00012487"/>
    </source>
</evidence>
<feature type="transmembrane region" description="Helical" evidence="19">
    <location>
        <begin position="208"/>
        <end position="228"/>
    </location>
</feature>
<evidence type="ECO:0000313" key="23">
    <source>
        <dbReference type="Proteomes" id="UP000261166"/>
    </source>
</evidence>
<dbReference type="GO" id="GO:0004605">
    <property type="term" value="F:phosphatidate cytidylyltransferase activity"/>
    <property type="evidence" value="ECO:0007669"/>
    <property type="project" value="UniProtKB-EC"/>
</dbReference>
<protein>
    <recommendedName>
        <fullName evidence="7 18">Phosphatidate cytidylyltransferase</fullName>
        <ecNumber evidence="6 18">2.7.7.41</ecNumber>
    </recommendedName>
</protein>
<feature type="transmembrane region" description="Helical" evidence="19">
    <location>
        <begin position="111"/>
        <end position="129"/>
    </location>
</feature>
<dbReference type="GO" id="GO:0016024">
    <property type="term" value="P:CDP-diacylglycerol biosynthetic process"/>
    <property type="evidence" value="ECO:0007669"/>
    <property type="project" value="UniProtKB-UniPathway"/>
</dbReference>
<dbReference type="OrthoDB" id="9799199at2"/>
<keyword evidence="10 18" id="KW-0808">Transferase</keyword>
<dbReference type="PANTHER" id="PTHR46382">
    <property type="entry name" value="PHOSPHATIDATE CYTIDYLYLTRANSFERASE"/>
    <property type="match status" value="1"/>
</dbReference>
<evidence type="ECO:0000256" key="13">
    <source>
        <dbReference type="ARBA" id="ARBA00022989"/>
    </source>
</evidence>
<evidence type="ECO:0000256" key="4">
    <source>
        <dbReference type="ARBA" id="ARBA00005189"/>
    </source>
</evidence>
<keyword evidence="14" id="KW-0443">Lipid metabolism</keyword>
<keyword evidence="16" id="KW-0594">Phospholipid biosynthesis</keyword>
<dbReference type="RefSeq" id="WP_021635869.1">
    <property type="nucleotide sequence ID" value="NZ_CALBAU010000280.1"/>
</dbReference>
<evidence type="ECO:0000256" key="10">
    <source>
        <dbReference type="ARBA" id="ARBA00022679"/>
    </source>
</evidence>
<comment type="pathway">
    <text evidence="4">Lipid metabolism.</text>
</comment>
<evidence type="ECO:0000256" key="12">
    <source>
        <dbReference type="ARBA" id="ARBA00022695"/>
    </source>
</evidence>
<evidence type="ECO:0000313" key="21">
    <source>
        <dbReference type="EMBL" id="RGE73975.1"/>
    </source>
</evidence>
<proteinExistence type="inferred from homology"/>
<evidence type="ECO:0000256" key="15">
    <source>
        <dbReference type="ARBA" id="ARBA00023136"/>
    </source>
</evidence>
<evidence type="ECO:0000256" key="19">
    <source>
        <dbReference type="SAM" id="Phobius"/>
    </source>
</evidence>
<evidence type="ECO:0000313" key="20">
    <source>
        <dbReference type="EMBL" id="RGE64202.1"/>
    </source>
</evidence>
<feature type="transmembrane region" description="Helical" evidence="19">
    <location>
        <begin position="257"/>
        <end position="274"/>
    </location>
</feature>
<comment type="caution">
    <text evidence="20">The sequence shown here is derived from an EMBL/GenBank/DDBJ whole genome shotgun (WGS) entry which is preliminary data.</text>
</comment>